<feature type="region of interest" description="Disordered" evidence="5">
    <location>
        <begin position="1"/>
        <end position="47"/>
    </location>
</feature>
<dbReference type="PANTHER" id="PTHR33823">
    <property type="entry name" value="RNA POLYMERASE-BINDING TRANSCRIPTION FACTOR DKSA-RELATED"/>
    <property type="match status" value="1"/>
</dbReference>
<feature type="zinc finger region" description="dksA C4-type" evidence="4">
    <location>
        <begin position="118"/>
        <end position="142"/>
    </location>
</feature>
<evidence type="ECO:0000256" key="1">
    <source>
        <dbReference type="ARBA" id="ARBA00022723"/>
    </source>
</evidence>
<evidence type="ECO:0000256" key="5">
    <source>
        <dbReference type="SAM" id="MobiDB-lite"/>
    </source>
</evidence>
<organism evidence="7 8">
    <name type="scientific">Microcella putealis</name>
    <dbReference type="NCBI Taxonomy" id="337005"/>
    <lineage>
        <taxon>Bacteria</taxon>
        <taxon>Bacillati</taxon>
        <taxon>Actinomycetota</taxon>
        <taxon>Actinomycetes</taxon>
        <taxon>Micrococcales</taxon>
        <taxon>Microbacteriaceae</taxon>
        <taxon>Microcella</taxon>
    </lineage>
</organism>
<evidence type="ECO:0000256" key="3">
    <source>
        <dbReference type="ARBA" id="ARBA00022833"/>
    </source>
</evidence>
<accession>A0A4Q7M1H7</accession>
<feature type="domain" description="Zinc finger DksA/TraR C4-type" evidence="6">
    <location>
        <begin position="113"/>
        <end position="144"/>
    </location>
</feature>
<feature type="compositionally biased region" description="Basic and acidic residues" evidence="5">
    <location>
        <begin position="24"/>
        <end position="47"/>
    </location>
</feature>
<dbReference type="EMBL" id="SGWW01000001">
    <property type="protein sequence ID" value="RZS59759.1"/>
    <property type="molecule type" value="Genomic_DNA"/>
</dbReference>
<keyword evidence="1" id="KW-0479">Metal-binding</keyword>
<sequence>MAHTGGVSERAGGNGGSDAVGDANDERDGSGSDVSHARAALERRRTEVAARVDSLRRELDAVQRLRSENSDDDEHDPEGATTSQLWSQSVGILEAAQRELDDLDTAIRRLEAGTYGVCQRCGQAIAPARLEARPDATLCIDCARIAAR</sequence>
<dbReference type="PROSITE" id="PS51128">
    <property type="entry name" value="ZF_DKSA_2"/>
    <property type="match status" value="1"/>
</dbReference>
<keyword evidence="2" id="KW-0863">Zinc-finger</keyword>
<comment type="caution">
    <text evidence="7">The sequence shown here is derived from an EMBL/GenBank/DDBJ whole genome shotgun (WGS) entry which is preliminary data.</text>
</comment>
<evidence type="ECO:0000256" key="4">
    <source>
        <dbReference type="PROSITE-ProRule" id="PRU00510"/>
    </source>
</evidence>
<dbReference type="Proteomes" id="UP000293519">
    <property type="component" value="Unassembled WGS sequence"/>
</dbReference>
<evidence type="ECO:0000259" key="6">
    <source>
        <dbReference type="Pfam" id="PF01258"/>
    </source>
</evidence>
<gene>
    <name evidence="7" type="ORF">EV141_0993</name>
</gene>
<keyword evidence="3" id="KW-0862">Zinc</keyword>
<dbReference type="InterPro" id="IPR000962">
    <property type="entry name" value="Znf_DskA_TraR"/>
</dbReference>
<dbReference type="Pfam" id="PF01258">
    <property type="entry name" value="zf-dskA_traR"/>
    <property type="match status" value="1"/>
</dbReference>
<evidence type="ECO:0000313" key="8">
    <source>
        <dbReference type="Proteomes" id="UP000293519"/>
    </source>
</evidence>
<dbReference type="GO" id="GO:0008270">
    <property type="term" value="F:zinc ion binding"/>
    <property type="evidence" value="ECO:0007669"/>
    <property type="project" value="UniProtKB-KW"/>
</dbReference>
<feature type="region of interest" description="Disordered" evidence="5">
    <location>
        <begin position="62"/>
        <end position="87"/>
    </location>
</feature>
<evidence type="ECO:0000256" key="2">
    <source>
        <dbReference type="ARBA" id="ARBA00022771"/>
    </source>
</evidence>
<protein>
    <submittedName>
        <fullName evidence="7">TraR/DksA family transcriptional regulator</fullName>
    </submittedName>
</protein>
<reference evidence="7 8" key="1">
    <citation type="journal article" date="2015" name="Stand. Genomic Sci.">
        <title>Genomic Encyclopedia of Bacterial and Archaeal Type Strains, Phase III: the genomes of soil and plant-associated and newly described type strains.</title>
        <authorList>
            <person name="Whitman W.B."/>
            <person name="Woyke T."/>
            <person name="Klenk H.P."/>
            <person name="Zhou Y."/>
            <person name="Lilburn T.G."/>
            <person name="Beck B.J."/>
            <person name="De Vos P."/>
            <person name="Vandamme P."/>
            <person name="Eisen J.A."/>
            <person name="Garrity G."/>
            <person name="Hugenholtz P."/>
            <person name="Kyrpides N.C."/>
        </authorList>
    </citation>
    <scope>NUCLEOTIDE SEQUENCE [LARGE SCALE GENOMIC DNA]</scope>
    <source>
        <strain evidence="7 8">CV2</strain>
    </source>
</reference>
<keyword evidence="8" id="KW-1185">Reference proteome</keyword>
<name>A0A4Q7M1H7_9MICO</name>
<dbReference type="Gene3D" id="1.20.120.910">
    <property type="entry name" value="DksA, coiled-coil domain"/>
    <property type="match status" value="1"/>
</dbReference>
<evidence type="ECO:0000313" key="7">
    <source>
        <dbReference type="EMBL" id="RZS59759.1"/>
    </source>
</evidence>
<proteinExistence type="predicted"/>
<dbReference type="AlphaFoldDB" id="A0A4Q7M1H7"/>
<dbReference type="SUPFAM" id="SSF57716">
    <property type="entry name" value="Glucocorticoid receptor-like (DNA-binding domain)"/>
    <property type="match status" value="1"/>
</dbReference>
<dbReference type="PANTHER" id="PTHR33823:SF2">
    <property type="entry name" value="RNA POLYMERASE-BINDING TRANSCRIPTION FACTOR DKSA"/>
    <property type="match status" value="1"/>
</dbReference>